<dbReference type="GO" id="GO:0008270">
    <property type="term" value="F:zinc ion binding"/>
    <property type="evidence" value="ECO:0007669"/>
    <property type="project" value="InterPro"/>
</dbReference>
<dbReference type="InterPro" id="IPR001138">
    <property type="entry name" value="Zn2Cys6_DnaBD"/>
</dbReference>
<dbReference type="Gene3D" id="4.10.240.10">
    <property type="entry name" value="Zn(2)-C6 fungal-type DNA-binding domain"/>
    <property type="match status" value="1"/>
</dbReference>
<keyword evidence="6" id="KW-1185">Reference proteome</keyword>
<dbReference type="STRING" id="321146.A0A139H5X7"/>
<feature type="compositionally biased region" description="Basic and acidic residues" evidence="3">
    <location>
        <begin position="1"/>
        <end position="23"/>
    </location>
</feature>
<dbReference type="GO" id="GO:0000981">
    <property type="term" value="F:DNA-binding transcription factor activity, RNA polymerase II-specific"/>
    <property type="evidence" value="ECO:0007669"/>
    <property type="project" value="InterPro"/>
</dbReference>
<evidence type="ECO:0000256" key="3">
    <source>
        <dbReference type="SAM" id="MobiDB-lite"/>
    </source>
</evidence>
<accession>A0A139H5X7</accession>
<feature type="compositionally biased region" description="Basic residues" evidence="3">
    <location>
        <begin position="24"/>
        <end position="41"/>
    </location>
</feature>
<dbReference type="PANTHER" id="PTHR37534:SF11">
    <property type="entry name" value="ZN(II)2CYS6 TRANSCRIPTION FACTOR (EUROFUNG)"/>
    <property type="match status" value="1"/>
</dbReference>
<dbReference type="Proteomes" id="UP000070133">
    <property type="component" value="Unassembled WGS sequence"/>
</dbReference>
<dbReference type="Pfam" id="PF00172">
    <property type="entry name" value="Zn_clus"/>
    <property type="match status" value="1"/>
</dbReference>
<dbReference type="Pfam" id="PF11951">
    <property type="entry name" value="Fungal_trans_2"/>
    <property type="match status" value="1"/>
</dbReference>
<dbReference type="GO" id="GO:0005634">
    <property type="term" value="C:nucleus"/>
    <property type="evidence" value="ECO:0007669"/>
    <property type="project" value="UniProtKB-SubCell"/>
</dbReference>
<evidence type="ECO:0000256" key="1">
    <source>
        <dbReference type="ARBA" id="ARBA00004123"/>
    </source>
</evidence>
<evidence type="ECO:0000256" key="2">
    <source>
        <dbReference type="ARBA" id="ARBA00023242"/>
    </source>
</evidence>
<evidence type="ECO:0000259" key="4">
    <source>
        <dbReference type="PROSITE" id="PS50048"/>
    </source>
</evidence>
<proteinExistence type="predicted"/>
<dbReference type="PANTHER" id="PTHR37534">
    <property type="entry name" value="TRANSCRIPTIONAL ACTIVATOR PROTEIN UGA3"/>
    <property type="match status" value="1"/>
</dbReference>
<dbReference type="SUPFAM" id="SSF57701">
    <property type="entry name" value="Zn2/Cys6 DNA-binding domain"/>
    <property type="match status" value="1"/>
</dbReference>
<dbReference type="OrthoDB" id="4835445at2759"/>
<feature type="region of interest" description="Disordered" evidence="3">
    <location>
        <begin position="1"/>
        <end position="43"/>
    </location>
</feature>
<gene>
    <name evidence="5" type="ORF">AC578_5035</name>
</gene>
<dbReference type="PROSITE" id="PS00463">
    <property type="entry name" value="ZN2_CY6_FUNGAL_1"/>
    <property type="match status" value="1"/>
</dbReference>
<dbReference type="AlphaFoldDB" id="A0A139H5X7"/>
<evidence type="ECO:0000313" key="6">
    <source>
        <dbReference type="Proteomes" id="UP000070133"/>
    </source>
</evidence>
<reference evidence="5 6" key="1">
    <citation type="submission" date="2015-07" db="EMBL/GenBank/DDBJ databases">
        <title>Comparative genomics of the Sigatoka disease complex on banana suggests a link between parallel evolutionary changes in Pseudocercospora fijiensis and Pseudocercospora eumusae and increased virulence on the banana host.</title>
        <authorList>
            <person name="Chang T.-C."/>
            <person name="Salvucci A."/>
            <person name="Crous P.W."/>
            <person name="Stergiopoulos I."/>
        </authorList>
    </citation>
    <scope>NUCLEOTIDE SEQUENCE [LARGE SCALE GENOMIC DNA]</scope>
    <source>
        <strain evidence="5 6">CBS 114824</strain>
    </source>
</reference>
<feature type="domain" description="Zn(2)-C6 fungal-type" evidence="4">
    <location>
        <begin position="33"/>
        <end position="61"/>
    </location>
</feature>
<dbReference type="SMART" id="SM00066">
    <property type="entry name" value="GAL4"/>
    <property type="match status" value="1"/>
</dbReference>
<dbReference type="InterPro" id="IPR021858">
    <property type="entry name" value="Fun_TF"/>
</dbReference>
<comment type="caution">
    <text evidence="5">The sequence shown here is derived from an EMBL/GenBank/DDBJ whole genome shotgun (WGS) entry which is preliminary data.</text>
</comment>
<keyword evidence="2" id="KW-0539">Nucleus</keyword>
<dbReference type="InterPro" id="IPR036864">
    <property type="entry name" value="Zn2-C6_fun-type_DNA-bd_sf"/>
</dbReference>
<name>A0A139H5X7_9PEZI</name>
<sequence>MPKTSRDSRETSKSGSKAPEKPSRAQKGKSRSGCRQCKLRRQKCDETTPECRKCVRRGLKCPGYAQIIRFSSKHERHSAQSQSSTADGLDTAFAVLHSALKVDASNNVPAQQPVQAEPEPASSEPTLGQVVDVEDRYGHLPGLSGHDLSVDNFTTTNDLEAEVDEEFLPAPQLPIEYGQPLMDNTSALDVLSYPIRPGDYIPNYTIFSSLVHVPTTLIEYWFSNVCSMWSAFDSELNYNRQVASTTHSTSAAVSYTLQWMSAAHLSSTSAQVKALLPDLAAHAALSIIEAASQLRSTEVPKVEPGLVFAVFGIGTSSHWTDTAINKAWLDEARALLDTWASSLPSEEAFLHAYFEQALTYWRMLQTTSDGSTTHPRLQRRRMVQRKKLRQAMGPSLDALDELRVSDPPEAFEGTRPNSWCGVSSQVIDAFAQAIVLCRTKLQRRKSSPNLAASCDTLSDIVVASELQGELLEMDFHSTILMDELLGFSIRTGDKTTPTSHLIQTAEAYRLAALLQLYMDFEDLEVKFVGIDVRNSRDNSTVMSHVSASVNSMARKQKITAITLQLVKLLESIPVGSGSRSIHPMLYLSAASGLEFDTTSPAQNVNTAEFGGRDFLTSTSSTGLFSAMSLFQSVPSDVITTRSTLEIARARRVILTRLSVFQHSLPSRPLRILSSLIRKIWSAYDDSAGSRVHWIEIMDESEAQTMFG</sequence>
<comment type="subcellular location">
    <subcellularLocation>
        <location evidence="1">Nucleus</location>
    </subcellularLocation>
</comment>
<dbReference type="PROSITE" id="PS50048">
    <property type="entry name" value="ZN2_CY6_FUNGAL_2"/>
    <property type="match status" value="1"/>
</dbReference>
<dbReference type="GO" id="GO:0045944">
    <property type="term" value="P:positive regulation of transcription by RNA polymerase II"/>
    <property type="evidence" value="ECO:0007669"/>
    <property type="project" value="TreeGrafter"/>
</dbReference>
<dbReference type="EMBL" id="LFZN01000130">
    <property type="protein sequence ID" value="KXS97880.1"/>
    <property type="molecule type" value="Genomic_DNA"/>
</dbReference>
<protein>
    <recommendedName>
        <fullName evidence="4">Zn(2)-C6 fungal-type domain-containing protein</fullName>
    </recommendedName>
</protein>
<evidence type="ECO:0000313" key="5">
    <source>
        <dbReference type="EMBL" id="KXS97880.1"/>
    </source>
</evidence>
<organism evidence="5 6">
    <name type="scientific">Pseudocercospora eumusae</name>
    <dbReference type="NCBI Taxonomy" id="321146"/>
    <lineage>
        <taxon>Eukaryota</taxon>
        <taxon>Fungi</taxon>
        <taxon>Dikarya</taxon>
        <taxon>Ascomycota</taxon>
        <taxon>Pezizomycotina</taxon>
        <taxon>Dothideomycetes</taxon>
        <taxon>Dothideomycetidae</taxon>
        <taxon>Mycosphaerellales</taxon>
        <taxon>Mycosphaerellaceae</taxon>
        <taxon>Pseudocercospora</taxon>
    </lineage>
</organism>
<dbReference type="GO" id="GO:0000976">
    <property type="term" value="F:transcription cis-regulatory region binding"/>
    <property type="evidence" value="ECO:0007669"/>
    <property type="project" value="TreeGrafter"/>
</dbReference>